<evidence type="ECO:0000313" key="1">
    <source>
        <dbReference type="EMBL" id="KAK9099097.1"/>
    </source>
</evidence>
<accession>A0AAP0EVV3</accession>
<organism evidence="1 2">
    <name type="scientific">Stephania yunnanensis</name>
    <dbReference type="NCBI Taxonomy" id="152371"/>
    <lineage>
        <taxon>Eukaryota</taxon>
        <taxon>Viridiplantae</taxon>
        <taxon>Streptophyta</taxon>
        <taxon>Embryophyta</taxon>
        <taxon>Tracheophyta</taxon>
        <taxon>Spermatophyta</taxon>
        <taxon>Magnoliopsida</taxon>
        <taxon>Ranunculales</taxon>
        <taxon>Menispermaceae</taxon>
        <taxon>Menispermoideae</taxon>
        <taxon>Cissampelideae</taxon>
        <taxon>Stephania</taxon>
    </lineage>
</organism>
<dbReference type="AlphaFoldDB" id="A0AAP0EVV3"/>
<evidence type="ECO:0000313" key="2">
    <source>
        <dbReference type="Proteomes" id="UP001420932"/>
    </source>
</evidence>
<keyword evidence="2" id="KW-1185">Reference proteome</keyword>
<proteinExistence type="predicted"/>
<reference evidence="1 2" key="1">
    <citation type="submission" date="2024-01" db="EMBL/GenBank/DDBJ databases">
        <title>Genome assemblies of Stephania.</title>
        <authorList>
            <person name="Yang L."/>
        </authorList>
    </citation>
    <scope>NUCLEOTIDE SEQUENCE [LARGE SCALE GENOMIC DNA]</scope>
    <source>
        <strain evidence="1">YNDBR</strain>
        <tissue evidence="1">Leaf</tissue>
    </source>
</reference>
<comment type="caution">
    <text evidence="1">The sequence shown here is derived from an EMBL/GenBank/DDBJ whole genome shotgun (WGS) entry which is preliminary data.</text>
</comment>
<dbReference type="EMBL" id="JBBNAF010000011">
    <property type="protein sequence ID" value="KAK9099097.1"/>
    <property type="molecule type" value="Genomic_DNA"/>
</dbReference>
<name>A0AAP0EVV3_9MAGN</name>
<sequence>MVSSRTYLLLLHWTSSFSSDDTIGARRAAPRSSALLTALRASDRSIAVLLAFSRRGPPLALTLVSAPACSARVDLPPPLLRPLLCASVLVHTPPRFLSTELPVPSLCRGLQ</sequence>
<protein>
    <submittedName>
        <fullName evidence="1">Uncharacterized protein</fullName>
    </submittedName>
</protein>
<gene>
    <name evidence="1" type="ORF">Syun_026142</name>
</gene>
<dbReference type="Proteomes" id="UP001420932">
    <property type="component" value="Unassembled WGS sequence"/>
</dbReference>